<dbReference type="STRING" id="703135.A0A2A9ND34"/>
<evidence type="ECO:0000313" key="4">
    <source>
        <dbReference type="Proteomes" id="UP000242287"/>
    </source>
</evidence>
<reference evidence="3 4" key="1">
    <citation type="submission" date="2014-02" db="EMBL/GenBank/DDBJ databases">
        <title>Transposable element dynamics among asymbiotic and ectomycorrhizal Amanita fungi.</title>
        <authorList>
            <consortium name="DOE Joint Genome Institute"/>
            <person name="Hess J."/>
            <person name="Skrede I."/>
            <person name="Wolfe B."/>
            <person name="LaButti K."/>
            <person name="Ohm R.A."/>
            <person name="Grigoriev I.V."/>
            <person name="Pringle A."/>
        </authorList>
    </citation>
    <scope>NUCLEOTIDE SEQUENCE [LARGE SCALE GENOMIC DNA]</scope>
    <source>
        <strain evidence="3 4">SKay4041</strain>
    </source>
</reference>
<proteinExistence type="predicted"/>
<gene>
    <name evidence="3" type="ORF">AMATHDRAFT_6240</name>
</gene>
<dbReference type="OrthoDB" id="5289249at2759"/>
<dbReference type="Proteomes" id="UP000242287">
    <property type="component" value="Unassembled WGS sequence"/>
</dbReference>
<organism evidence="3 4">
    <name type="scientific">Amanita thiersii Skay4041</name>
    <dbReference type="NCBI Taxonomy" id="703135"/>
    <lineage>
        <taxon>Eukaryota</taxon>
        <taxon>Fungi</taxon>
        <taxon>Dikarya</taxon>
        <taxon>Basidiomycota</taxon>
        <taxon>Agaricomycotina</taxon>
        <taxon>Agaricomycetes</taxon>
        <taxon>Agaricomycetidae</taxon>
        <taxon>Agaricales</taxon>
        <taxon>Pluteineae</taxon>
        <taxon>Amanitaceae</taxon>
        <taxon>Amanita</taxon>
    </lineage>
</organism>
<sequence length="703" mass="76180">MILLSDSESDHSESELATPPPSAAPPKKPSQKGRPGDNPQPRRPSHGATRYNNNPPGAASNFRSMQRNSWHHDAAPYYKNVAGHKELFTLLELLSNLLLMQQFHNDHDYNPYSDPPPAYTDLDPNTTYTSTESDTTSNHGSEWRAPPRGPARQPQQPRATPRRAATTPNPPISPASPSPTPKSGSNGTSIDRLNDSITGKFLINTCLPSSSVAAKNLDLSTTNGRIDVDFALARVPDDADRAKRRARVECRSVSGGVTVRWVSKLLLLCGTARHEPPADGPSGTKPYTHFVGTTTNGRIRVHLPRSFSGQLKARTVNGNIMVSPGVRQRMHSTTERNHTFQGFVHKPGEVGNDSGISMGENRTEMPYVYPESVSDLPGVNVPPMSGGPGPRSTFSDNEPPIDSITTYEDGRQVRRRTYPMTGRTTIEEWDQSGNYSVVHVNNSAGNAYHSGATSIIGGATPGTRHHVTNNPAAAANGNGAAPLGGFFRNATNVRINNSTFTRIDGDAAFIVGDGLTDADTHVRVGGFRNRGNGRMFVNGVEVPMSQSPPPMAGRGSFRQATTTTGVIHNKWPRRASYPQQQQRQNVNVGYIEVDEVEVSSTNGSIEIEFMGEERGPDVSFYSGESRTTVRRENVGGVYGVSVNNGVWNGWGGWSGWGGWNGWGESGGRGGGFHQDAFEQGMGRFQAGMERLQDAMSALPFGRW</sequence>
<feature type="region of interest" description="Disordered" evidence="1">
    <location>
        <begin position="1"/>
        <end position="63"/>
    </location>
</feature>
<keyword evidence="4" id="KW-1185">Reference proteome</keyword>
<name>A0A2A9ND34_9AGAR</name>
<evidence type="ECO:0000313" key="3">
    <source>
        <dbReference type="EMBL" id="PFH47978.1"/>
    </source>
</evidence>
<dbReference type="AlphaFoldDB" id="A0A2A9ND34"/>
<feature type="compositionally biased region" description="Pro residues" evidence="1">
    <location>
        <begin position="168"/>
        <end position="180"/>
    </location>
</feature>
<dbReference type="Pfam" id="PF24016">
    <property type="entry name" value="DUF7330"/>
    <property type="match status" value="1"/>
</dbReference>
<evidence type="ECO:0000256" key="1">
    <source>
        <dbReference type="SAM" id="MobiDB-lite"/>
    </source>
</evidence>
<protein>
    <recommendedName>
        <fullName evidence="2">DUF7330 domain-containing protein</fullName>
    </recommendedName>
</protein>
<evidence type="ECO:0000259" key="2">
    <source>
        <dbReference type="Pfam" id="PF24016"/>
    </source>
</evidence>
<feature type="compositionally biased region" description="Low complexity" evidence="1">
    <location>
        <begin position="126"/>
        <end position="137"/>
    </location>
</feature>
<feature type="domain" description="DUF7330" evidence="2">
    <location>
        <begin position="188"/>
        <end position="344"/>
    </location>
</feature>
<feature type="compositionally biased region" description="Polar residues" evidence="1">
    <location>
        <begin position="182"/>
        <end position="192"/>
    </location>
</feature>
<feature type="compositionally biased region" description="Pro residues" evidence="1">
    <location>
        <begin position="18"/>
        <end position="28"/>
    </location>
</feature>
<feature type="region of interest" description="Disordered" evidence="1">
    <location>
        <begin position="109"/>
        <end position="192"/>
    </location>
</feature>
<feature type="compositionally biased region" description="Low complexity" evidence="1">
    <location>
        <begin position="144"/>
        <end position="167"/>
    </location>
</feature>
<dbReference type="EMBL" id="KZ302082">
    <property type="protein sequence ID" value="PFH47978.1"/>
    <property type="molecule type" value="Genomic_DNA"/>
</dbReference>
<dbReference type="InterPro" id="IPR055754">
    <property type="entry name" value="DUF7330"/>
</dbReference>
<accession>A0A2A9ND34</accession>
<feature type="compositionally biased region" description="Polar residues" evidence="1">
    <location>
        <begin position="50"/>
        <end position="63"/>
    </location>
</feature>